<dbReference type="Proteomes" id="UP000729402">
    <property type="component" value="Unassembled WGS sequence"/>
</dbReference>
<dbReference type="InterPro" id="IPR057207">
    <property type="entry name" value="FBXL15_LRR"/>
</dbReference>
<dbReference type="OrthoDB" id="2008719at2759"/>
<accession>A0A8J5RKM2</accession>
<proteinExistence type="predicted"/>
<dbReference type="Pfam" id="PF25372">
    <property type="entry name" value="DUF7885"/>
    <property type="match status" value="1"/>
</dbReference>
<evidence type="ECO:0000313" key="3">
    <source>
        <dbReference type="EMBL" id="KAG8047678.1"/>
    </source>
</evidence>
<feature type="non-terminal residue" evidence="3">
    <location>
        <position position="212"/>
    </location>
</feature>
<comment type="caution">
    <text evidence="3">The sequence shown here is derived from an EMBL/GenBank/DDBJ whole genome shotgun (WGS) entry which is preliminary data.</text>
</comment>
<reference evidence="3" key="1">
    <citation type="journal article" date="2021" name="bioRxiv">
        <title>Whole Genome Assembly and Annotation of Northern Wild Rice, Zizania palustris L., Supports a Whole Genome Duplication in the Zizania Genus.</title>
        <authorList>
            <person name="Haas M."/>
            <person name="Kono T."/>
            <person name="Macchietto M."/>
            <person name="Millas R."/>
            <person name="McGilp L."/>
            <person name="Shao M."/>
            <person name="Duquette J."/>
            <person name="Hirsch C.N."/>
            <person name="Kimball J."/>
        </authorList>
    </citation>
    <scope>NUCLEOTIDE SEQUENCE</scope>
    <source>
        <tissue evidence="3">Fresh leaf tissue</tissue>
    </source>
</reference>
<keyword evidence="4" id="KW-1185">Reference proteome</keyword>
<dbReference type="EMBL" id="JAAALK010000290">
    <property type="protein sequence ID" value="KAG8047678.1"/>
    <property type="molecule type" value="Genomic_DNA"/>
</dbReference>
<name>A0A8J5RKM2_ZIZPA</name>
<evidence type="ECO:0000313" key="4">
    <source>
        <dbReference type="Proteomes" id="UP000729402"/>
    </source>
</evidence>
<dbReference type="AlphaFoldDB" id="A0A8J5RKM2"/>
<evidence type="ECO:0000259" key="2">
    <source>
        <dbReference type="Pfam" id="PF25372"/>
    </source>
</evidence>
<evidence type="ECO:0000256" key="1">
    <source>
        <dbReference type="SAM" id="MobiDB-lite"/>
    </source>
</evidence>
<protein>
    <recommendedName>
        <fullName evidence="2">F-box/LRR-repeat protein 15-like leucin rich repeat domain-containing protein</fullName>
    </recommendedName>
</protein>
<feature type="domain" description="F-box/LRR-repeat protein 15-like leucin rich repeat" evidence="2">
    <location>
        <begin position="106"/>
        <end position="211"/>
    </location>
</feature>
<gene>
    <name evidence="3" type="ORF">GUJ93_ZPchr0008g12183</name>
</gene>
<organism evidence="3 4">
    <name type="scientific">Zizania palustris</name>
    <name type="common">Northern wild rice</name>
    <dbReference type="NCBI Taxonomy" id="103762"/>
    <lineage>
        <taxon>Eukaryota</taxon>
        <taxon>Viridiplantae</taxon>
        <taxon>Streptophyta</taxon>
        <taxon>Embryophyta</taxon>
        <taxon>Tracheophyta</taxon>
        <taxon>Spermatophyta</taxon>
        <taxon>Magnoliopsida</taxon>
        <taxon>Liliopsida</taxon>
        <taxon>Poales</taxon>
        <taxon>Poaceae</taxon>
        <taxon>BOP clade</taxon>
        <taxon>Oryzoideae</taxon>
        <taxon>Oryzeae</taxon>
        <taxon>Zizaniinae</taxon>
        <taxon>Zizania</taxon>
    </lineage>
</organism>
<feature type="region of interest" description="Disordered" evidence="1">
    <location>
        <begin position="22"/>
        <end position="51"/>
    </location>
</feature>
<sequence length="212" mass="22260">MSGGISRDPLLLTCTLLQSPDPLARKQRGRRQGAMEKKPRLVAGHGDGGGGEASGRAGFGLVERLPDALLVEVVGRLELETACSAAASCRALRGATAAAFSAVTSLDLSGFAPTNAILNRILAGNGALRSLAVNCSLVDDSVVAAITKGSLRELSLLKCSSFSSYLFVAIGERCTNLRSFVLEMATSDDSEHLVICHKSISHILKRCSYLEV</sequence>
<reference evidence="3" key="2">
    <citation type="submission" date="2021-02" db="EMBL/GenBank/DDBJ databases">
        <authorList>
            <person name="Kimball J.A."/>
            <person name="Haas M.W."/>
            <person name="Macchietto M."/>
            <person name="Kono T."/>
            <person name="Duquette J."/>
            <person name="Shao M."/>
        </authorList>
    </citation>
    <scope>NUCLEOTIDE SEQUENCE</scope>
    <source>
        <tissue evidence="3">Fresh leaf tissue</tissue>
    </source>
</reference>